<name>A0A9E7R600_9EURY</name>
<evidence type="ECO:0000313" key="1">
    <source>
        <dbReference type="EMBL" id="UWM56540.1"/>
    </source>
</evidence>
<dbReference type="AlphaFoldDB" id="A0A9E7R600"/>
<dbReference type="KEGG" id="ssai:N0B31_09660"/>
<dbReference type="EMBL" id="CP104003">
    <property type="protein sequence ID" value="UWM56540.1"/>
    <property type="molecule type" value="Genomic_DNA"/>
</dbReference>
<dbReference type="SUPFAM" id="SSF55961">
    <property type="entry name" value="Bet v1-like"/>
    <property type="match status" value="1"/>
</dbReference>
<dbReference type="Proteomes" id="UP001057580">
    <property type="component" value="Chromosome"/>
</dbReference>
<evidence type="ECO:0000313" key="2">
    <source>
        <dbReference type="Proteomes" id="UP001057580"/>
    </source>
</evidence>
<proteinExistence type="predicted"/>
<dbReference type="RefSeq" id="WP_260643654.1">
    <property type="nucleotide sequence ID" value="NZ_CP104003.1"/>
</dbReference>
<reference evidence="1" key="1">
    <citation type="submission" date="2022-09" db="EMBL/GenBank/DDBJ databases">
        <title>Diverse halophilic archaea isolated from saline environments.</title>
        <authorList>
            <person name="Cui H.-L."/>
        </authorList>
    </citation>
    <scope>NUCLEOTIDE SEQUENCE</scope>
    <source>
        <strain evidence="1">ZS-35-S2</strain>
    </source>
</reference>
<protein>
    <recommendedName>
        <fullName evidence="3">SRPBCC family protein</fullName>
    </recommendedName>
</protein>
<evidence type="ECO:0008006" key="3">
    <source>
        <dbReference type="Google" id="ProtNLM"/>
    </source>
</evidence>
<keyword evidence="2" id="KW-1185">Reference proteome</keyword>
<dbReference type="InterPro" id="IPR023393">
    <property type="entry name" value="START-like_dom_sf"/>
</dbReference>
<gene>
    <name evidence="1" type="ORF">N0B31_09660</name>
</gene>
<accession>A0A9E7R600</accession>
<sequence>MTGDDTGRSLELTTILDAQPERVWAAVRTPALLEHVAAPLFTFDPVDPPAFPETWGEDEYLVAMRLFGVLPLGRQWVRTERLAARETPGEQFYQLRDDGSGTLASTWDHRITLRETADGVTAYTDEVRVEAGVLTPLVWLFANGFYRHRQRRWRRLVARWAAEASDTDSVRVE</sequence>
<dbReference type="GeneID" id="74942688"/>
<organism evidence="1 2">
    <name type="scientific">Salinirubellus salinus</name>
    <dbReference type="NCBI Taxonomy" id="1364945"/>
    <lineage>
        <taxon>Archaea</taxon>
        <taxon>Methanobacteriati</taxon>
        <taxon>Methanobacteriota</taxon>
        <taxon>Stenosarchaea group</taxon>
        <taxon>Halobacteria</taxon>
        <taxon>Halobacteriales</taxon>
        <taxon>Natronomonadaceae</taxon>
        <taxon>Salinirubellus</taxon>
    </lineage>
</organism>
<dbReference type="Gene3D" id="3.30.530.20">
    <property type="match status" value="1"/>
</dbReference>